<evidence type="ECO:0000313" key="3">
    <source>
        <dbReference type="EMBL" id="KKN96192.1"/>
    </source>
</evidence>
<keyword evidence="2" id="KW-0812">Transmembrane</keyword>
<feature type="compositionally biased region" description="Gly residues" evidence="1">
    <location>
        <begin position="620"/>
        <end position="646"/>
    </location>
</feature>
<feature type="transmembrane region" description="Helical" evidence="2">
    <location>
        <begin position="436"/>
        <end position="456"/>
    </location>
</feature>
<accession>A0A0F9V8X3</accession>
<dbReference type="EMBL" id="LAZR01000066">
    <property type="protein sequence ID" value="KKN96192.1"/>
    <property type="molecule type" value="Genomic_DNA"/>
</dbReference>
<name>A0A0F9V8X3_9ZZZZ</name>
<feature type="compositionally biased region" description="Low complexity" evidence="1">
    <location>
        <begin position="603"/>
        <end position="619"/>
    </location>
</feature>
<proteinExistence type="predicted"/>
<organism evidence="3">
    <name type="scientific">marine sediment metagenome</name>
    <dbReference type="NCBI Taxonomy" id="412755"/>
    <lineage>
        <taxon>unclassified sequences</taxon>
        <taxon>metagenomes</taxon>
        <taxon>ecological metagenomes</taxon>
    </lineage>
</organism>
<feature type="transmembrane region" description="Helical" evidence="2">
    <location>
        <begin position="66"/>
        <end position="84"/>
    </location>
</feature>
<feature type="transmembrane region" description="Helical" evidence="2">
    <location>
        <begin position="32"/>
        <end position="54"/>
    </location>
</feature>
<evidence type="ECO:0000256" key="2">
    <source>
        <dbReference type="SAM" id="Phobius"/>
    </source>
</evidence>
<reference evidence="3" key="1">
    <citation type="journal article" date="2015" name="Nature">
        <title>Complex archaea that bridge the gap between prokaryotes and eukaryotes.</title>
        <authorList>
            <person name="Spang A."/>
            <person name="Saw J.H."/>
            <person name="Jorgensen S.L."/>
            <person name="Zaremba-Niedzwiedzka K."/>
            <person name="Martijn J."/>
            <person name="Lind A.E."/>
            <person name="van Eijk R."/>
            <person name="Schleper C."/>
            <person name="Guy L."/>
            <person name="Ettema T.J."/>
        </authorList>
    </citation>
    <scope>NUCLEOTIDE SEQUENCE</scope>
</reference>
<dbReference type="AlphaFoldDB" id="A0A0F9V8X3"/>
<feature type="region of interest" description="Disordered" evidence="1">
    <location>
        <begin position="603"/>
        <end position="655"/>
    </location>
</feature>
<sequence>MDSEFQEWMYLVTLADNFEGLIYYFFTSVHQYAPWIKGAAQPVIYVAGLLFLSLRFIKFPIDRFKAFGIGFAVFVLSSILISGTTRTNNLGSASGTELTLGGYYSYYAAGWTTQMFNDTLDNAWASQVIEAAGGGPGMVQNSLNIAWVDTAEQFADKYIQGEGKDAYVDYHAICATEALAQAKTNGDKAVLESIGIGSNSLGMSTDDATTLSQFAIRQENGDSDYLDRMTYSYASPEALYASSKFTARKRSEGEVFLQTKLIEANNRIDGTKGYRIPTSEYYDRYFNQTTGNESAASYSQVSNSSGRLSEMLPNGATDQAPDSEQDFIFYPQNCYDLYLVASATMANFREGVKNFEPFKNLDYSKAFNSISAARSVRRGVHDEIERRAAELGIPYEVDSSLFEDLADEGADFTKYISSKINKWMLEYQIPATITSMALLVVILIITFPVFAAVSVMTGHQVLITYLKLMFLPFVVVFIHKLFLTVSTNIIAYNNAHELLQNTYFPGGIDTPAMMAAGNIKAIVFGLITVAELAIAKFILWDDVRAITNFSPSQFVKNAMSQGMEVAGKTAGAVVAPISAGGRIAAAVGSRSRAIQSTSILKSISKSLQPKSPQRVAPSPSGGGNRSGGRTPIGGGNGSPPRGGGSTGSKPPLIPE</sequence>
<evidence type="ECO:0000256" key="1">
    <source>
        <dbReference type="SAM" id="MobiDB-lite"/>
    </source>
</evidence>
<keyword evidence="2" id="KW-1133">Transmembrane helix</keyword>
<keyword evidence="2" id="KW-0472">Membrane</keyword>
<protein>
    <submittedName>
        <fullName evidence="3">Uncharacterized protein</fullName>
    </submittedName>
</protein>
<feature type="transmembrane region" description="Helical" evidence="2">
    <location>
        <begin position="512"/>
        <end position="534"/>
    </location>
</feature>
<feature type="transmembrane region" description="Helical" evidence="2">
    <location>
        <begin position="468"/>
        <end position="492"/>
    </location>
</feature>
<comment type="caution">
    <text evidence="3">The sequence shown here is derived from an EMBL/GenBank/DDBJ whole genome shotgun (WGS) entry which is preliminary data.</text>
</comment>
<gene>
    <name evidence="3" type="ORF">LCGC14_0171220</name>
</gene>